<dbReference type="Proteomes" id="UP000010796">
    <property type="component" value="Chromosome"/>
</dbReference>
<dbReference type="PANTHER" id="PTHR30441:SF8">
    <property type="entry name" value="DUF748 DOMAIN-CONTAINING PROTEIN"/>
    <property type="match status" value="1"/>
</dbReference>
<evidence type="ECO:0000313" key="2">
    <source>
        <dbReference type="EMBL" id="AGA77119.1"/>
    </source>
</evidence>
<dbReference type="EMBL" id="CP003346">
    <property type="protein sequence ID" value="AGA77119.1"/>
    <property type="molecule type" value="Genomic_DNA"/>
</dbReference>
<organism evidence="2 3">
    <name type="scientific">Echinicola vietnamensis (strain DSM 17526 / LMG 23754 / KMM 6221)</name>
    <dbReference type="NCBI Taxonomy" id="926556"/>
    <lineage>
        <taxon>Bacteria</taxon>
        <taxon>Pseudomonadati</taxon>
        <taxon>Bacteroidota</taxon>
        <taxon>Cytophagia</taxon>
        <taxon>Cytophagales</taxon>
        <taxon>Cyclobacteriaceae</taxon>
        <taxon>Echinicola</taxon>
    </lineage>
</organism>
<dbReference type="InterPro" id="IPR052894">
    <property type="entry name" value="AsmA-related"/>
</dbReference>
<accession>L0FT88</accession>
<dbReference type="AlphaFoldDB" id="L0FT88"/>
<reference evidence="3" key="1">
    <citation type="submission" date="2012-02" db="EMBL/GenBank/DDBJ databases">
        <title>The complete genome of Echinicola vietnamensis DSM 17526.</title>
        <authorList>
            <person name="Lucas S."/>
            <person name="Copeland A."/>
            <person name="Lapidus A."/>
            <person name="Glavina del Rio T."/>
            <person name="Dalin E."/>
            <person name="Tice H."/>
            <person name="Bruce D."/>
            <person name="Goodwin L."/>
            <person name="Pitluck S."/>
            <person name="Peters L."/>
            <person name="Ovchinnikova G."/>
            <person name="Teshima H."/>
            <person name="Kyrpides N."/>
            <person name="Mavromatis K."/>
            <person name="Ivanova N."/>
            <person name="Brettin T."/>
            <person name="Detter J.C."/>
            <person name="Han C."/>
            <person name="Larimer F."/>
            <person name="Land M."/>
            <person name="Hauser L."/>
            <person name="Markowitz V."/>
            <person name="Cheng J.-F."/>
            <person name="Hugenholtz P."/>
            <person name="Woyke T."/>
            <person name="Wu D."/>
            <person name="Brambilla E."/>
            <person name="Klenk H.-P."/>
            <person name="Eisen J.A."/>
        </authorList>
    </citation>
    <scope>NUCLEOTIDE SEQUENCE [LARGE SCALE GENOMIC DNA]</scope>
    <source>
        <strain evidence="3">DSM 17526 / LMG 23754 / KMM 6221</strain>
    </source>
</reference>
<dbReference type="KEGG" id="evi:Echvi_0846"/>
<protein>
    <submittedName>
        <fullName evidence="2">Uncharacterized protein</fullName>
    </submittedName>
</protein>
<gene>
    <name evidence="2" type="ordered locus">Echvi_0846</name>
</gene>
<feature type="region of interest" description="Disordered" evidence="1">
    <location>
        <begin position="939"/>
        <end position="1000"/>
    </location>
</feature>
<feature type="compositionally biased region" description="Basic and acidic residues" evidence="1">
    <location>
        <begin position="939"/>
        <end position="983"/>
    </location>
</feature>
<sequence>MAMKKTLIIILSVFAFLLVALIATPFIFKDKIVARIDKEIANAVDAQVYYDVDQISLSVLKRFPNISATVNEFGVHGNAPFEGDTLAHINNFQIDFNLMSVIFGDYPELTGLHLKGGSIYVKVLEDGTANYDIAKDTGEPTAPEEPSNFKLGIDLMEIEDVNFVYDDRQLKYFLALRDFDMEGYGDFTAEVYGLDGKIQTNIMRMDFEEVNYLSNKVFTADTEIQVDMNQMKFTFGEGQFGLNDFMFGIDGFLAMPSEDIDFDLTFEGKDNTFKSVLSLVPGVYTESFDGINTSGTMDFGGYFKGTYSESQFPAFKIGLKVTDGMFQYPDLPKPVSNINVDMSIKNETNNLDNTQVNIPAFNLTFGSNPVSGRLLLENLVTYDIDGELKGKLNLEELTSIFPIEGMELRGVLDVDAAAKGRYDSVAKIIPAIDAKMTLTDGYVKSEEYPAPIEDLNVHTVIVNNSGKMNDFLVDLSTFGFKLEGEEIKGNMAVRDLDALNWDGAIHGSVDLGKISKIFPMDEVIMDGKVMADIDTKGSYADVEAERYNRLDTRGQVALTEFYYTDKDLPQGIRIHQAKGDFSPQSINLTTFEARLGESPVKANGSLANYIAYVFEENEVLSGNLNVSSTKFNINEWMTESESTTEDTTELQLIELPKNIDFKMSVQADEVLYDDLVFNDAKGTMTLKNGILTFKDAGMRTLGGQLTLNGAYNTQDIKDPKFNMDFNVSAMSIQEAFKYFNTVKAFAPIAQHLNGNFTTNFSLSGNLGQDMMPVLSSLDGSGLIKVAQAALENSQIVNGITSLTKLKDGNTITLKDLNLQAEIKDGMLEVQPFDVKLWDYEANIQGSTGFDGSVNYLINMQVPAGKLGSQANNLLASISGTEATGDTKIPIAINLGGTYSSPKLSLAGGDSMEALLTNALKSRASAESKKLQDQVQEQFKAHEDSAKQEMKAKADAAQDSAKKELDKKVEEAQNKAADEVKDALKGLFGKSKSKPDTTKNN</sequence>
<dbReference type="PANTHER" id="PTHR30441">
    <property type="entry name" value="DUF748 DOMAIN-CONTAINING PROTEIN"/>
    <property type="match status" value="1"/>
</dbReference>
<name>L0FT88_ECHVK</name>
<proteinExistence type="predicted"/>
<evidence type="ECO:0000313" key="3">
    <source>
        <dbReference type="Proteomes" id="UP000010796"/>
    </source>
</evidence>
<dbReference type="eggNOG" id="COG2982">
    <property type="taxonomic scope" value="Bacteria"/>
</dbReference>
<dbReference type="STRING" id="926556.Echvi_0846"/>
<dbReference type="GO" id="GO:0005886">
    <property type="term" value="C:plasma membrane"/>
    <property type="evidence" value="ECO:0007669"/>
    <property type="project" value="TreeGrafter"/>
</dbReference>
<dbReference type="GO" id="GO:0090313">
    <property type="term" value="P:regulation of protein targeting to membrane"/>
    <property type="evidence" value="ECO:0007669"/>
    <property type="project" value="TreeGrafter"/>
</dbReference>
<keyword evidence="3" id="KW-1185">Reference proteome</keyword>
<evidence type="ECO:0000256" key="1">
    <source>
        <dbReference type="SAM" id="MobiDB-lite"/>
    </source>
</evidence>
<dbReference type="HOGENOM" id="CLU_011472_0_0_10"/>
<dbReference type="PATRIC" id="fig|926556.3.peg.858"/>